<keyword evidence="4" id="KW-1003">Cell membrane</keyword>
<feature type="transmembrane region" description="Helical" evidence="8">
    <location>
        <begin position="153"/>
        <end position="171"/>
    </location>
</feature>
<dbReference type="CDD" id="cd06261">
    <property type="entry name" value="TM_PBP2"/>
    <property type="match status" value="1"/>
</dbReference>
<evidence type="ECO:0000256" key="4">
    <source>
        <dbReference type="ARBA" id="ARBA00022475"/>
    </source>
</evidence>
<sequence length="428" mass="46980">MSDALIFQPKAGKPAPPSTLGVVGWVRGNLVSSLPNAALTLLGAYIVYAFFSAVIGWAIVDAVWEAQNRRECLDLVGRAGACWPGVKAWIPNLIYGLYPKDQVWRINAGFLVLVLWAVPLFLPWVRSKVMIGLGLVLLYPLLASYFFHGGDKGLVWGALIALGLTGFLWSWLTAIAEARREAPLLEGRRRWILLAGLYAVSLLVVSQWVLDEVQTRLWGGLFLTLVISGFGITVSLPAGILLALGRRSRMPLIAAVSTTFIELFRSVPLITVLFMFNTMLPLFLPAGVEVNRLLRAIVAVCLFSSAYMAEIVRGGLQAIPKGQYEAAAAVGLGFWQSTSLIVLPQALRIMIPSIVGSFIGLFKDTTLVSIIGLFDLLSMARAVGEDTVWLGLFIEPFFFVTMIYFVFCFSMSQYSFHLEARLGAGQRR</sequence>
<keyword evidence="6 8" id="KW-1133">Transmembrane helix</keyword>
<keyword evidence="3 8" id="KW-0813">Transport</keyword>
<evidence type="ECO:0000313" key="11">
    <source>
        <dbReference type="Proteomes" id="UP000249688"/>
    </source>
</evidence>
<dbReference type="GO" id="GO:0022857">
    <property type="term" value="F:transmembrane transporter activity"/>
    <property type="evidence" value="ECO:0007669"/>
    <property type="project" value="InterPro"/>
</dbReference>
<proteinExistence type="inferred from homology"/>
<keyword evidence="11" id="KW-1185">Reference proteome</keyword>
<evidence type="ECO:0000256" key="3">
    <source>
        <dbReference type="ARBA" id="ARBA00022448"/>
    </source>
</evidence>
<accession>A0A2W7IJ40</accession>
<protein>
    <submittedName>
        <fullName evidence="10">Amino acid ABC transporter membrane protein 2 (PAAT family)</fullName>
    </submittedName>
</protein>
<evidence type="ECO:0000256" key="8">
    <source>
        <dbReference type="RuleBase" id="RU363032"/>
    </source>
</evidence>
<evidence type="ECO:0000256" key="2">
    <source>
        <dbReference type="ARBA" id="ARBA00010072"/>
    </source>
</evidence>
<reference evidence="10 11" key="1">
    <citation type="submission" date="2018-06" db="EMBL/GenBank/DDBJ databases">
        <title>Genomic Encyclopedia of Archaeal and Bacterial Type Strains, Phase II (KMG-II): from individual species to whole genera.</title>
        <authorList>
            <person name="Goeker M."/>
        </authorList>
    </citation>
    <scope>NUCLEOTIDE SEQUENCE [LARGE SCALE GENOMIC DNA]</scope>
    <source>
        <strain evidence="10 11">DSM 24525</strain>
    </source>
</reference>
<comment type="subcellular location">
    <subcellularLocation>
        <location evidence="1">Cell inner membrane</location>
        <topology evidence="1">Multi-pass membrane protein</topology>
    </subcellularLocation>
    <subcellularLocation>
        <location evidence="8">Cell membrane</location>
        <topology evidence="8">Multi-pass membrane protein</topology>
    </subcellularLocation>
</comment>
<dbReference type="OrthoDB" id="9771188at2"/>
<dbReference type="SUPFAM" id="SSF161098">
    <property type="entry name" value="MetI-like"/>
    <property type="match status" value="1"/>
</dbReference>
<dbReference type="InterPro" id="IPR000515">
    <property type="entry name" value="MetI-like"/>
</dbReference>
<feature type="transmembrane region" description="Helical" evidence="8">
    <location>
        <begin position="191"/>
        <end position="210"/>
    </location>
</feature>
<dbReference type="PANTHER" id="PTHR30614">
    <property type="entry name" value="MEMBRANE COMPONENT OF AMINO ACID ABC TRANSPORTER"/>
    <property type="match status" value="1"/>
</dbReference>
<gene>
    <name evidence="10" type="ORF">C8P66_10711</name>
</gene>
<dbReference type="NCBIfam" id="TIGR01726">
    <property type="entry name" value="HEQRo_perm_3TM"/>
    <property type="match status" value="1"/>
</dbReference>
<dbReference type="PANTHER" id="PTHR30614:SF41">
    <property type="entry name" value="INNER MEMBRANE AMINO-ACID ABC TRANSPORTER PERMEASE PROTEIN YHDY"/>
    <property type="match status" value="1"/>
</dbReference>
<evidence type="ECO:0000313" key="10">
    <source>
        <dbReference type="EMBL" id="PZW46974.1"/>
    </source>
</evidence>
<evidence type="ECO:0000256" key="5">
    <source>
        <dbReference type="ARBA" id="ARBA00022692"/>
    </source>
</evidence>
<feature type="transmembrane region" description="Helical" evidence="8">
    <location>
        <begin position="266"/>
        <end position="287"/>
    </location>
</feature>
<organism evidence="10 11">
    <name type="scientific">Humitalea rosea</name>
    <dbReference type="NCBI Taxonomy" id="990373"/>
    <lineage>
        <taxon>Bacteria</taxon>
        <taxon>Pseudomonadati</taxon>
        <taxon>Pseudomonadota</taxon>
        <taxon>Alphaproteobacteria</taxon>
        <taxon>Acetobacterales</taxon>
        <taxon>Roseomonadaceae</taxon>
        <taxon>Humitalea</taxon>
    </lineage>
</organism>
<evidence type="ECO:0000256" key="6">
    <source>
        <dbReference type="ARBA" id="ARBA00022989"/>
    </source>
</evidence>
<dbReference type="PROSITE" id="PS50928">
    <property type="entry name" value="ABC_TM1"/>
    <property type="match status" value="1"/>
</dbReference>
<name>A0A2W7IJ40_9PROT</name>
<feature type="domain" description="ABC transmembrane type-1" evidence="9">
    <location>
        <begin position="221"/>
        <end position="411"/>
    </location>
</feature>
<dbReference type="RefSeq" id="WP_111397581.1">
    <property type="nucleotide sequence ID" value="NZ_QKYU01000007.1"/>
</dbReference>
<feature type="transmembrane region" description="Helical" evidence="8">
    <location>
        <begin position="349"/>
        <end position="376"/>
    </location>
</feature>
<feature type="transmembrane region" description="Helical" evidence="8">
    <location>
        <begin position="103"/>
        <end position="122"/>
    </location>
</feature>
<feature type="transmembrane region" description="Helical" evidence="8">
    <location>
        <begin position="388"/>
        <end position="407"/>
    </location>
</feature>
<feature type="transmembrane region" description="Helical" evidence="8">
    <location>
        <begin position="293"/>
        <end position="312"/>
    </location>
</feature>
<feature type="transmembrane region" description="Helical" evidence="8">
    <location>
        <begin position="37"/>
        <end position="60"/>
    </location>
</feature>
<evidence type="ECO:0000259" key="9">
    <source>
        <dbReference type="PROSITE" id="PS50928"/>
    </source>
</evidence>
<dbReference type="GO" id="GO:0043190">
    <property type="term" value="C:ATP-binding cassette (ABC) transporter complex"/>
    <property type="evidence" value="ECO:0007669"/>
    <property type="project" value="InterPro"/>
</dbReference>
<dbReference type="EMBL" id="QKYU01000007">
    <property type="protein sequence ID" value="PZW46974.1"/>
    <property type="molecule type" value="Genomic_DNA"/>
</dbReference>
<dbReference type="InterPro" id="IPR043429">
    <property type="entry name" value="ArtM/GltK/GlnP/TcyL/YhdX-like"/>
</dbReference>
<comment type="caution">
    <text evidence="10">The sequence shown here is derived from an EMBL/GenBank/DDBJ whole genome shotgun (WGS) entry which is preliminary data.</text>
</comment>
<evidence type="ECO:0000256" key="7">
    <source>
        <dbReference type="ARBA" id="ARBA00023136"/>
    </source>
</evidence>
<dbReference type="InterPro" id="IPR035906">
    <property type="entry name" value="MetI-like_sf"/>
</dbReference>
<feature type="transmembrane region" description="Helical" evidence="8">
    <location>
        <begin position="324"/>
        <end position="343"/>
    </location>
</feature>
<dbReference type="Gene3D" id="1.10.3720.10">
    <property type="entry name" value="MetI-like"/>
    <property type="match status" value="1"/>
</dbReference>
<dbReference type="Proteomes" id="UP000249688">
    <property type="component" value="Unassembled WGS sequence"/>
</dbReference>
<keyword evidence="7 8" id="KW-0472">Membrane</keyword>
<dbReference type="InterPro" id="IPR010065">
    <property type="entry name" value="AA_ABC_transptr_permease_3TM"/>
</dbReference>
<dbReference type="GO" id="GO:0006865">
    <property type="term" value="P:amino acid transport"/>
    <property type="evidence" value="ECO:0007669"/>
    <property type="project" value="TreeGrafter"/>
</dbReference>
<dbReference type="AlphaFoldDB" id="A0A2W7IJ40"/>
<feature type="transmembrane region" description="Helical" evidence="8">
    <location>
        <begin position="129"/>
        <end position="147"/>
    </location>
</feature>
<dbReference type="Pfam" id="PF00528">
    <property type="entry name" value="BPD_transp_1"/>
    <property type="match status" value="1"/>
</dbReference>
<feature type="transmembrane region" description="Helical" evidence="8">
    <location>
        <begin position="222"/>
        <end position="245"/>
    </location>
</feature>
<keyword evidence="5 8" id="KW-0812">Transmembrane</keyword>
<evidence type="ECO:0000256" key="1">
    <source>
        <dbReference type="ARBA" id="ARBA00004429"/>
    </source>
</evidence>
<comment type="similarity">
    <text evidence="2">Belongs to the binding-protein-dependent transport system permease family. HisMQ subfamily.</text>
</comment>